<name>A0ACA6QP03_VIBAE</name>
<proteinExistence type="predicted"/>
<dbReference type="EMBL" id="CP001805">
    <property type="protein sequence ID" value="ACY52239.1"/>
    <property type="molecule type" value="Genomic_DNA"/>
</dbReference>
<reference evidence="1" key="1">
    <citation type="submission" date="2009-10" db="EMBL/GenBank/DDBJ databases">
        <authorList>
            <consortium name="Los Alamos National Laboratory (LANL)"/>
            <consortium name="National Microbial Pathogen Data Resource (NMPDR)"/>
            <person name="Munk A.C."/>
            <person name="Tapia R."/>
            <person name="Green L."/>
            <person name="Rogers Y."/>
            <person name="Detter J.C."/>
            <person name="Bruce D."/>
            <person name="Brettin T.S."/>
            <person name="Colwell R."/>
            <person name="Huq A."/>
            <person name="Grim C.J."/>
            <person name="Hasan N.A."/>
            <person name="Vonstein V."/>
            <person name="Bartels D."/>
        </authorList>
    </citation>
    <scope>NUCLEOTIDE SEQUENCE</scope>
    <source>
        <strain evidence="1">EX25</strain>
    </source>
</reference>
<sequence>MQKRWLTSAFLLVAYQVHISRCNGKQDITIPRYKGDF</sequence>
<accession>A0ACA6QP03</accession>
<protein>
    <submittedName>
        <fullName evidence="1">Uncharacterized protein</fullName>
    </submittedName>
</protein>
<evidence type="ECO:0000313" key="2">
    <source>
        <dbReference type="Proteomes" id="UP000002571"/>
    </source>
</evidence>
<organism evidence="1 2">
    <name type="scientific">Vibrio antiquarius (strain Ex25)</name>
    <dbReference type="NCBI Taxonomy" id="150340"/>
    <lineage>
        <taxon>Bacteria</taxon>
        <taxon>Pseudomonadati</taxon>
        <taxon>Pseudomonadota</taxon>
        <taxon>Gammaproteobacteria</taxon>
        <taxon>Vibrionales</taxon>
        <taxon>Vibrionaceae</taxon>
        <taxon>Vibrio</taxon>
        <taxon>Vibrio diabolicus subgroup</taxon>
    </lineage>
</organism>
<gene>
    <name evidence="1" type="ordered locus">VEA_004079</name>
</gene>
<evidence type="ECO:0000313" key="1">
    <source>
        <dbReference type="EMBL" id="ACY52239.1"/>
    </source>
</evidence>
<dbReference type="Proteomes" id="UP000002571">
    <property type="component" value="Chromosome 1"/>
</dbReference>
<keyword evidence="2" id="KW-1185">Reference proteome</keyword>